<reference evidence="7 8" key="1">
    <citation type="submission" date="2018-09" db="EMBL/GenBank/DDBJ databases">
        <title>Genome Sequence of Paenibacillus lautus Strain E7593-69, Azo Dye-Degrading Bacteria, Isolated from Commercial Tattoo Inks.</title>
        <authorList>
            <person name="Nho S.W."/>
            <person name="Kim S.-J."/>
            <person name="Kweon O."/>
            <person name="Cerniglia C.E."/>
        </authorList>
    </citation>
    <scope>NUCLEOTIDE SEQUENCE [LARGE SCALE GENOMIC DNA]</scope>
    <source>
        <strain evidence="7 8">E7593-69</strain>
    </source>
</reference>
<dbReference type="EC" id="3.2.1.52" evidence="3"/>
<dbReference type="EMBL" id="CP032412">
    <property type="protein sequence ID" value="AYB42803.1"/>
    <property type="molecule type" value="Genomic_DNA"/>
</dbReference>
<dbReference type="InterPro" id="IPR036881">
    <property type="entry name" value="Glyco_hydro_3_C_sf"/>
</dbReference>
<evidence type="ECO:0000256" key="2">
    <source>
        <dbReference type="ARBA" id="ARBA00005336"/>
    </source>
</evidence>
<dbReference type="AlphaFoldDB" id="A0A385TGP9"/>
<dbReference type="Proteomes" id="UP000266552">
    <property type="component" value="Chromosome"/>
</dbReference>
<evidence type="ECO:0000256" key="1">
    <source>
        <dbReference type="ARBA" id="ARBA00001231"/>
    </source>
</evidence>
<keyword evidence="8" id="KW-1185">Reference proteome</keyword>
<comment type="similarity">
    <text evidence="2">Belongs to the glycosyl hydrolase 3 family.</text>
</comment>
<protein>
    <recommendedName>
        <fullName evidence="3">beta-N-acetylhexosaminidase</fullName>
        <ecNumber evidence="3">3.2.1.52</ecNumber>
    </recommendedName>
</protein>
<feature type="domain" description="Glycoside hydrolase family 3 N-terminal" evidence="6">
    <location>
        <begin position="41"/>
        <end position="331"/>
    </location>
</feature>
<dbReference type="KEGG" id="plw:D5F53_05685"/>
<dbReference type="RefSeq" id="WP_119846871.1">
    <property type="nucleotide sequence ID" value="NZ_CP032412.1"/>
</dbReference>
<gene>
    <name evidence="7" type="ORF">D5F53_05685</name>
</gene>
<keyword evidence="5" id="KW-0326">Glycosidase</keyword>
<dbReference type="InterPro" id="IPR001764">
    <property type="entry name" value="Glyco_hydro_3_N"/>
</dbReference>
<evidence type="ECO:0000256" key="3">
    <source>
        <dbReference type="ARBA" id="ARBA00012663"/>
    </source>
</evidence>
<sequence>MKYRIQLTARAQKLADSLDFQGLLNQVVCPAYARIQQEQRKEEFGAIFFHPMEVAELRTVIDRFKNASAIPPLIVSDLESGPGNMIQGTARFPYMMGLSQCNSPELAYETGKIAAEEAGEIGYNWTFSPVVDLAADPDSPVVSMRSPGKDPEHVIKMAGAYLHGLQDHGMMATIKHFPGDGHSSLDHHLTTPVNPLGKEEWRQGPGRVFQALIDDGAMAVMPGHISLPAFDVPDENGLYPPATVSKRLLIDLLRKEMGFEGLVVSDAIEMGGAVGYLNYYDACAEALENGCDVLLFPRVNDRFYAEMEKRLQSGMLTLETLRDRACRILSLKEQMGLFEEQASGLKLKLQTPSIDKEHNLRIANHVARESITLVRDRKSLIPFAMRPETRVLHVVIMNNYDRYEDLYDRLKGELLKHTANVEQWLDPGPDRLFEAATNGQFDLILCSIGSRLSYGLNVVRLHDEVARNMMGGWTKMGTPIIFISHYHPFVHKEYEASIDTIINTYGDIECTAEYLVDAITGQHAIRRELYAHD</sequence>
<name>A0A385TGP9_PAELA</name>
<dbReference type="InterPro" id="IPR036962">
    <property type="entry name" value="Glyco_hydro_3_N_sf"/>
</dbReference>
<keyword evidence="4" id="KW-0378">Hydrolase</keyword>
<organism evidence="7 8">
    <name type="scientific">Paenibacillus lautus</name>
    <name type="common">Bacillus lautus</name>
    <dbReference type="NCBI Taxonomy" id="1401"/>
    <lineage>
        <taxon>Bacteria</taxon>
        <taxon>Bacillati</taxon>
        <taxon>Bacillota</taxon>
        <taxon>Bacilli</taxon>
        <taxon>Bacillales</taxon>
        <taxon>Paenibacillaceae</taxon>
        <taxon>Paenibacillus</taxon>
    </lineage>
</organism>
<dbReference type="PANTHER" id="PTHR30480">
    <property type="entry name" value="BETA-HEXOSAMINIDASE-RELATED"/>
    <property type="match status" value="1"/>
</dbReference>
<dbReference type="InterPro" id="IPR050226">
    <property type="entry name" value="NagZ_Beta-hexosaminidase"/>
</dbReference>
<dbReference type="SUPFAM" id="SSF51445">
    <property type="entry name" value="(Trans)glycosidases"/>
    <property type="match status" value="1"/>
</dbReference>
<dbReference type="Pfam" id="PF00933">
    <property type="entry name" value="Glyco_hydro_3"/>
    <property type="match status" value="1"/>
</dbReference>
<dbReference type="GO" id="GO:0005975">
    <property type="term" value="P:carbohydrate metabolic process"/>
    <property type="evidence" value="ECO:0007669"/>
    <property type="project" value="InterPro"/>
</dbReference>
<evidence type="ECO:0000313" key="7">
    <source>
        <dbReference type="EMBL" id="AYB42803.1"/>
    </source>
</evidence>
<dbReference type="InterPro" id="IPR017853">
    <property type="entry name" value="GH"/>
</dbReference>
<dbReference type="PANTHER" id="PTHR30480:SF13">
    <property type="entry name" value="BETA-HEXOSAMINIDASE"/>
    <property type="match status" value="1"/>
</dbReference>
<dbReference type="PRINTS" id="PR00133">
    <property type="entry name" value="GLHYDRLASE3"/>
</dbReference>
<dbReference type="Gene3D" id="3.20.20.300">
    <property type="entry name" value="Glycoside hydrolase, family 3, N-terminal domain"/>
    <property type="match status" value="1"/>
</dbReference>
<evidence type="ECO:0000259" key="6">
    <source>
        <dbReference type="Pfam" id="PF00933"/>
    </source>
</evidence>
<dbReference type="GO" id="GO:0004563">
    <property type="term" value="F:beta-N-acetylhexosaminidase activity"/>
    <property type="evidence" value="ECO:0007669"/>
    <property type="project" value="UniProtKB-EC"/>
</dbReference>
<evidence type="ECO:0000313" key="8">
    <source>
        <dbReference type="Proteomes" id="UP000266552"/>
    </source>
</evidence>
<evidence type="ECO:0000256" key="5">
    <source>
        <dbReference type="ARBA" id="ARBA00023295"/>
    </source>
</evidence>
<dbReference type="GO" id="GO:0009254">
    <property type="term" value="P:peptidoglycan turnover"/>
    <property type="evidence" value="ECO:0007669"/>
    <property type="project" value="TreeGrafter"/>
</dbReference>
<comment type="catalytic activity">
    <reaction evidence="1">
        <text>Hydrolysis of terminal non-reducing N-acetyl-D-hexosamine residues in N-acetyl-beta-D-hexosaminides.</text>
        <dbReference type="EC" id="3.2.1.52"/>
    </reaction>
</comment>
<dbReference type="Gene3D" id="3.40.50.1700">
    <property type="entry name" value="Glycoside hydrolase family 3 C-terminal domain"/>
    <property type="match status" value="1"/>
</dbReference>
<proteinExistence type="inferred from homology"/>
<accession>A0A385TGP9</accession>
<evidence type="ECO:0000256" key="4">
    <source>
        <dbReference type="ARBA" id="ARBA00022801"/>
    </source>
</evidence>